<keyword evidence="9" id="KW-0902">Two-component regulatory system</keyword>
<feature type="domain" description="Histidine kinase" evidence="11">
    <location>
        <begin position="229"/>
        <end position="436"/>
    </location>
</feature>
<dbReference type="Proteomes" id="UP001374803">
    <property type="component" value="Chromosome"/>
</dbReference>
<protein>
    <recommendedName>
        <fullName evidence="3">histidine kinase</fullName>
        <ecNumber evidence="3">2.7.13.3</ecNumber>
    </recommendedName>
</protein>
<gene>
    <name evidence="14" type="ORF">LVJ94_48000</name>
</gene>
<dbReference type="PANTHER" id="PTHR43065:SF46">
    <property type="entry name" value="C4-DICARBOXYLATE TRANSPORT SENSOR PROTEIN DCTB"/>
    <property type="match status" value="1"/>
</dbReference>
<evidence type="ECO:0000259" key="12">
    <source>
        <dbReference type="PROSITE" id="PS50112"/>
    </source>
</evidence>
<dbReference type="InterPro" id="IPR035965">
    <property type="entry name" value="PAS-like_dom_sf"/>
</dbReference>
<evidence type="ECO:0000256" key="4">
    <source>
        <dbReference type="ARBA" id="ARBA00022553"/>
    </source>
</evidence>
<dbReference type="PRINTS" id="PR00344">
    <property type="entry name" value="BCTRLSENSOR"/>
</dbReference>
<evidence type="ECO:0000256" key="2">
    <source>
        <dbReference type="ARBA" id="ARBA00004370"/>
    </source>
</evidence>
<dbReference type="GO" id="GO:0005524">
    <property type="term" value="F:ATP binding"/>
    <property type="evidence" value="ECO:0007669"/>
    <property type="project" value="UniProtKB-KW"/>
</dbReference>
<dbReference type="PANTHER" id="PTHR43065">
    <property type="entry name" value="SENSOR HISTIDINE KINASE"/>
    <property type="match status" value="1"/>
</dbReference>
<dbReference type="InterPro" id="IPR004358">
    <property type="entry name" value="Sig_transdc_His_kin-like_C"/>
</dbReference>
<reference evidence="14" key="1">
    <citation type="submission" date="2021-12" db="EMBL/GenBank/DDBJ databases">
        <title>Discovery of the Pendulisporaceae a myxobacterial family with distinct sporulation behavior and unique specialized metabolism.</title>
        <authorList>
            <person name="Garcia R."/>
            <person name="Popoff A."/>
            <person name="Bader C.D."/>
            <person name="Loehr J."/>
            <person name="Walesch S."/>
            <person name="Walt C."/>
            <person name="Boldt J."/>
            <person name="Bunk B."/>
            <person name="Haeckl F.J.F.P.J."/>
            <person name="Gunesch A.P."/>
            <person name="Birkelbach J."/>
            <person name="Nuebel U."/>
            <person name="Pietschmann T."/>
            <person name="Bach T."/>
            <person name="Mueller R."/>
        </authorList>
    </citation>
    <scope>NUCLEOTIDE SEQUENCE</scope>
    <source>
        <strain evidence="14">MSr11367</strain>
    </source>
</reference>
<feature type="transmembrane region" description="Helical" evidence="10">
    <location>
        <begin position="37"/>
        <end position="56"/>
    </location>
</feature>
<dbReference type="SMART" id="SM00387">
    <property type="entry name" value="HATPase_c"/>
    <property type="match status" value="1"/>
</dbReference>
<feature type="domain" description="HAMP" evidence="13">
    <location>
        <begin position="58"/>
        <end position="111"/>
    </location>
</feature>
<accession>A0ABZ2L1D8</accession>
<dbReference type="Pfam" id="PF02518">
    <property type="entry name" value="HATPase_c"/>
    <property type="match status" value="1"/>
</dbReference>
<keyword evidence="6" id="KW-0547">Nucleotide-binding</keyword>
<evidence type="ECO:0000256" key="3">
    <source>
        <dbReference type="ARBA" id="ARBA00012438"/>
    </source>
</evidence>
<comment type="catalytic activity">
    <reaction evidence="1">
        <text>ATP + protein L-histidine = ADP + protein N-phospho-L-histidine.</text>
        <dbReference type="EC" id="2.7.13.3"/>
    </reaction>
</comment>
<organism evidence="14 15">
    <name type="scientific">Pendulispora rubella</name>
    <dbReference type="NCBI Taxonomy" id="2741070"/>
    <lineage>
        <taxon>Bacteria</taxon>
        <taxon>Pseudomonadati</taxon>
        <taxon>Myxococcota</taxon>
        <taxon>Myxococcia</taxon>
        <taxon>Myxococcales</taxon>
        <taxon>Sorangiineae</taxon>
        <taxon>Pendulisporaceae</taxon>
        <taxon>Pendulispora</taxon>
    </lineage>
</organism>
<dbReference type="SUPFAM" id="SSF55874">
    <property type="entry name" value="ATPase domain of HSP90 chaperone/DNA topoisomerase II/histidine kinase"/>
    <property type="match status" value="1"/>
</dbReference>
<evidence type="ECO:0000256" key="6">
    <source>
        <dbReference type="ARBA" id="ARBA00022741"/>
    </source>
</evidence>
<dbReference type="InterPro" id="IPR005467">
    <property type="entry name" value="His_kinase_dom"/>
</dbReference>
<dbReference type="NCBIfam" id="TIGR00229">
    <property type="entry name" value="sensory_box"/>
    <property type="match status" value="1"/>
</dbReference>
<feature type="transmembrane region" description="Helical" evidence="10">
    <location>
        <begin position="12"/>
        <end position="31"/>
    </location>
</feature>
<keyword evidence="8 14" id="KW-0067">ATP-binding</keyword>
<dbReference type="Pfam" id="PF00672">
    <property type="entry name" value="HAMP"/>
    <property type="match status" value="1"/>
</dbReference>
<keyword evidence="10" id="KW-0812">Transmembrane</keyword>
<keyword evidence="5" id="KW-0808">Transferase</keyword>
<dbReference type="Gene3D" id="3.30.565.10">
    <property type="entry name" value="Histidine kinase-like ATPase, C-terminal domain"/>
    <property type="match status" value="1"/>
</dbReference>
<evidence type="ECO:0000313" key="14">
    <source>
        <dbReference type="EMBL" id="WXB04625.1"/>
    </source>
</evidence>
<dbReference type="PROSITE" id="PS50885">
    <property type="entry name" value="HAMP"/>
    <property type="match status" value="1"/>
</dbReference>
<dbReference type="InterPro" id="IPR036890">
    <property type="entry name" value="HATPase_C_sf"/>
</dbReference>
<dbReference type="Gene3D" id="6.10.340.10">
    <property type="match status" value="1"/>
</dbReference>
<comment type="subcellular location">
    <subcellularLocation>
        <location evidence="2">Membrane</location>
    </subcellularLocation>
</comment>
<evidence type="ECO:0000256" key="5">
    <source>
        <dbReference type="ARBA" id="ARBA00022679"/>
    </source>
</evidence>
<dbReference type="InterPro" id="IPR003660">
    <property type="entry name" value="HAMP_dom"/>
</dbReference>
<sequence>MKLPHDARISLTAFLGALPGAAVALAFLAWSPASVDLRIALALLIVVAWVGAALAVRARVMRPLRTMTNLVEAIRVGDFSLRGTGARGGNPLGELMLEINALGDNLREGRLAALEADALVRIVLEQVDVAIFAFDGANQLRLVNRAGALLLGAATEELLGRSATKLGIAHWLRAPNASRIEEPRSGGTWQIRKSVFRRGGIPHELLVLTDVKRVVREEERQAFERLVRVLSHEINNSLAPIQSIAHSQRALLARAPRPADWEDDVASGLEVIARRAEGLGRFLTAYAQMAQLPPPRRDPVDVAALVQRVAELETRLPLRIARGPDVTIAGDADQLEQLLINLVRNAVDAAAETRGEVAIRWDLDEVHVILAIADDGRGLASNANLFVPFFTTKRGGTGIGLALSRQIAEAHGGELTLTNRTDATGCIARLHLPRGQAEGFNRE</sequence>
<dbReference type="SUPFAM" id="SSF55785">
    <property type="entry name" value="PYP-like sensor domain (PAS domain)"/>
    <property type="match status" value="1"/>
</dbReference>
<feature type="domain" description="PAS" evidence="12">
    <location>
        <begin position="116"/>
        <end position="162"/>
    </location>
</feature>
<evidence type="ECO:0000256" key="9">
    <source>
        <dbReference type="ARBA" id="ARBA00023012"/>
    </source>
</evidence>
<evidence type="ECO:0000256" key="8">
    <source>
        <dbReference type="ARBA" id="ARBA00022840"/>
    </source>
</evidence>
<keyword evidence="10" id="KW-1133">Transmembrane helix</keyword>
<dbReference type="SUPFAM" id="SSF158472">
    <property type="entry name" value="HAMP domain-like"/>
    <property type="match status" value="1"/>
</dbReference>
<keyword evidence="15" id="KW-1185">Reference proteome</keyword>
<keyword evidence="10" id="KW-0472">Membrane</keyword>
<dbReference type="EC" id="2.7.13.3" evidence="3"/>
<evidence type="ECO:0000256" key="1">
    <source>
        <dbReference type="ARBA" id="ARBA00000085"/>
    </source>
</evidence>
<keyword evidence="4" id="KW-0597">Phosphoprotein</keyword>
<dbReference type="Gene3D" id="3.30.450.20">
    <property type="entry name" value="PAS domain"/>
    <property type="match status" value="1"/>
</dbReference>
<evidence type="ECO:0000256" key="7">
    <source>
        <dbReference type="ARBA" id="ARBA00022777"/>
    </source>
</evidence>
<evidence type="ECO:0000256" key="10">
    <source>
        <dbReference type="SAM" id="Phobius"/>
    </source>
</evidence>
<dbReference type="PROSITE" id="PS50109">
    <property type="entry name" value="HIS_KIN"/>
    <property type="match status" value="1"/>
</dbReference>
<evidence type="ECO:0000259" key="11">
    <source>
        <dbReference type="PROSITE" id="PS50109"/>
    </source>
</evidence>
<dbReference type="InterPro" id="IPR000014">
    <property type="entry name" value="PAS"/>
</dbReference>
<evidence type="ECO:0000313" key="15">
    <source>
        <dbReference type="Proteomes" id="UP001374803"/>
    </source>
</evidence>
<evidence type="ECO:0000259" key="13">
    <source>
        <dbReference type="PROSITE" id="PS50885"/>
    </source>
</evidence>
<name>A0ABZ2L1D8_9BACT</name>
<dbReference type="RefSeq" id="WP_394834269.1">
    <property type="nucleotide sequence ID" value="NZ_CP089929.1"/>
</dbReference>
<dbReference type="EMBL" id="CP089983">
    <property type="protein sequence ID" value="WXB04625.1"/>
    <property type="molecule type" value="Genomic_DNA"/>
</dbReference>
<keyword evidence="7" id="KW-0418">Kinase</keyword>
<proteinExistence type="predicted"/>
<dbReference type="InterPro" id="IPR003594">
    <property type="entry name" value="HATPase_dom"/>
</dbReference>
<dbReference type="PROSITE" id="PS50112">
    <property type="entry name" value="PAS"/>
    <property type="match status" value="1"/>
</dbReference>